<dbReference type="InterPro" id="IPR012939">
    <property type="entry name" value="Glyco_hydro_92"/>
</dbReference>
<dbReference type="PANTHER" id="PTHR12143:SF38">
    <property type="entry name" value="ALPHA-1,2-MANNOSIDASE FAMILY PROTEIN (AFU_ORTHOLOGUE AFUA_5G10520)"/>
    <property type="match status" value="1"/>
</dbReference>
<dbReference type="InterPro" id="IPR050883">
    <property type="entry name" value="PNGase"/>
</dbReference>
<dbReference type="InterPro" id="IPR041371">
    <property type="entry name" value="GH92_N"/>
</dbReference>
<dbReference type="Pfam" id="PF07971">
    <property type="entry name" value="Glyco_hydro_92"/>
    <property type="match status" value="1"/>
</dbReference>
<evidence type="ECO:0000259" key="3">
    <source>
        <dbReference type="Pfam" id="PF17678"/>
    </source>
</evidence>
<gene>
    <name evidence="4" type="ORF">LTR77_003428</name>
</gene>
<dbReference type="FunFam" id="3.30.2080.10:FF:000001">
    <property type="entry name" value="Alpha-1,2-mannosidase subfamily"/>
    <property type="match status" value="1"/>
</dbReference>
<dbReference type="FunFam" id="2.70.98.10:FF:000028">
    <property type="entry name" value="Alpha-1,2-mannosidase family protein (AFU_orthologue AFUA_5G10520)"/>
    <property type="match status" value="1"/>
</dbReference>
<accession>A0AAV9PHL7</accession>
<dbReference type="InterPro" id="IPR014718">
    <property type="entry name" value="GH-type_carb-bd"/>
</dbReference>
<dbReference type="EMBL" id="JAVRRT010000005">
    <property type="protein sequence ID" value="KAK5171792.1"/>
    <property type="molecule type" value="Genomic_DNA"/>
</dbReference>
<dbReference type="GO" id="GO:0030246">
    <property type="term" value="F:carbohydrate binding"/>
    <property type="evidence" value="ECO:0007669"/>
    <property type="project" value="InterPro"/>
</dbReference>
<feature type="domain" description="Glycosyl hydrolase family 92 N-terminal" evidence="3">
    <location>
        <begin position="1"/>
        <end position="225"/>
    </location>
</feature>
<organism evidence="4 5">
    <name type="scientific">Saxophila tyrrhenica</name>
    <dbReference type="NCBI Taxonomy" id="1690608"/>
    <lineage>
        <taxon>Eukaryota</taxon>
        <taxon>Fungi</taxon>
        <taxon>Dikarya</taxon>
        <taxon>Ascomycota</taxon>
        <taxon>Pezizomycotina</taxon>
        <taxon>Dothideomycetes</taxon>
        <taxon>Dothideomycetidae</taxon>
        <taxon>Mycosphaerellales</taxon>
        <taxon>Extremaceae</taxon>
        <taxon>Saxophila</taxon>
    </lineage>
</organism>
<dbReference type="RefSeq" id="XP_064660636.1">
    <property type="nucleotide sequence ID" value="XM_064800685.1"/>
</dbReference>
<dbReference type="GO" id="GO:0006516">
    <property type="term" value="P:glycoprotein catabolic process"/>
    <property type="evidence" value="ECO:0007669"/>
    <property type="project" value="TreeGrafter"/>
</dbReference>
<name>A0AAV9PHL7_9PEZI</name>
<dbReference type="AlphaFoldDB" id="A0AAV9PHL7"/>
<dbReference type="FunFam" id="1.20.1050.60:FF:000002">
    <property type="entry name" value="Glycosyl hydrolase family 92"/>
    <property type="match status" value="1"/>
</dbReference>
<dbReference type="GO" id="GO:0005634">
    <property type="term" value="C:nucleus"/>
    <property type="evidence" value="ECO:0007669"/>
    <property type="project" value="TreeGrafter"/>
</dbReference>
<dbReference type="GO" id="GO:0005829">
    <property type="term" value="C:cytosol"/>
    <property type="evidence" value="ECO:0007669"/>
    <property type="project" value="TreeGrafter"/>
</dbReference>
<dbReference type="GO" id="GO:0000224">
    <property type="term" value="F:peptide-N4-(N-acetyl-beta-glucosaminyl)asparagine amidase activity"/>
    <property type="evidence" value="ECO:0007669"/>
    <property type="project" value="TreeGrafter"/>
</dbReference>
<dbReference type="Gene3D" id="3.30.2080.10">
    <property type="entry name" value="GH92 mannosidase domain"/>
    <property type="match status" value="1"/>
</dbReference>
<dbReference type="Pfam" id="PF17678">
    <property type="entry name" value="Glyco_hydro_92N"/>
    <property type="match status" value="1"/>
</dbReference>
<dbReference type="Proteomes" id="UP001337655">
    <property type="component" value="Unassembled WGS sequence"/>
</dbReference>
<dbReference type="InterPro" id="IPR008928">
    <property type="entry name" value="6-hairpin_glycosidase_sf"/>
</dbReference>
<evidence type="ECO:0000259" key="2">
    <source>
        <dbReference type="Pfam" id="PF07971"/>
    </source>
</evidence>
<protein>
    <recommendedName>
        <fullName evidence="6">Glycoside hydrolase family 92 protein</fullName>
    </recommendedName>
</protein>
<dbReference type="NCBIfam" id="TIGR01180">
    <property type="entry name" value="aman2_put"/>
    <property type="match status" value="1"/>
</dbReference>
<comment type="caution">
    <text evidence="4">The sequence shown here is derived from an EMBL/GenBank/DDBJ whole genome shotgun (WGS) entry which is preliminary data.</text>
</comment>
<dbReference type="GO" id="GO:0005975">
    <property type="term" value="P:carbohydrate metabolic process"/>
    <property type="evidence" value="ECO:0007669"/>
    <property type="project" value="InterPro"/>
</dbReference>
<sequence>MFPGVVPEPHSMVKLGPDVEDGTTDAYSGYLPSGQIWGFSMMHESGTGGAPKYGVVNQMPLSGNFKNPLLDLGQNRTINDTAEVGYYKSSLANGIDVELAATAHAGMYKYSFPAGENSIVVDVSHVLPSFRGLGWGQGYAGGSFELTKDGYTGSGIYNNGWNIAPDWTIYFCGHFNQRPKRMRTFTGHNESLTTYDQTSLTNGTYRQGGVFTFDAKNVTSRVGISFISTEKACNNVAAEIPKGTKIQALVKKAQAKWNQQLFQKVTTTETNTTVLSQLYSYLYGMNLLPSNRTGENPLWDSTEPYYDDFFTFWDLFRCSTSLWQVLQPTAYEEIIRSLIDTWRHEGWLPDARSSNFNGKTQGGSNADNVLADAYVKGVRGQVNWDDGYAAVKRDAEVTPPNNHDPVAPDASTKEGRGALPDWKEFGYIAPNFTRAVSRAVEYAVNDFSVSQVAQGLGLKKDHKKYIERSRNWRNHWNPKQKSLGFSGFMVPRYAKEAGFKNNSFEYPYDPLQCGDCYWDSPYYEDVPWSYSFNAHHDIYHLISLSGGPETFVERLETFFKPDIREENEAYGSTIFNPGNEPAFTTPYLFNFAGRQDLSVKYSRHAALSYYNAGKSGLPGNSDAGAMQTWLLWNMIGLYPITGQTTFLIGSPWFEHLVVDLEGGKTLTITSKGGNRETAYYVQNLKVNEKAWDQSWVTWEDVFANGGRLDFVLGEEPVRWANESLPPSPASD</sequence>
<evidence type="ECO:0008006" key="6">
    <source>
        <dbReference type="Google" id="ProtNLM"/>
    </source>
</evidence>
<dbReference type="PANTHER" id="PTHR12143">
    <property type="entry name" value="PEPTIDE N-GLYCANASE PNGASE -RELATED"/>
    <property type="match status" value="1"/>
</dbReference>
<dbReference type="Gene3D" id="2.70.98.10">
    <property type="match status" value="1"/>
</dbReference>
<dbReference type="GeneID" id="89924775"/>
<feature type="domain" description="Glycosyl hydrolase family 92" evidence="2">
    <location>
        <begin position="231"/>
        <end position="713"/>
    </location>
</feature>
<evidence type="ECO:0000313" key="5">
    <source>
        <dbReference type="Proteomes" id="UP001337655"/>
    </source>
</evidence>
<evidence type="ECO:0000313" key="4">
    <source>
        <dbReference type="EMBL" id="KAK5171792.1"/>
    </source>
</evidence>
<dbReference type="SUPFAM" id="SSF48208">
    <property type="entry name" value="Six-hairpin glycosidases"/>
    <property type="match status" value="1"/>
</dbReference>
<feature type="region of interest" description="Disordered" evidence="1">
    <location>
        <begin position="394"/>
        <end position="415"/>
    </location>
</feature>
<dbReference type="InterPro" id="IPR005887">
    <property type="entry name" value="GH92_a_mannosidase_put"/>
</dbReference>
<keyword evidence="5" id="KW-1185">Reference proteome</keyword>
<reference evidence="4 5" key="1">
    <citation type="submission" date="2023-08" db="EMBL/GenBank/DDBJ databases">
        <title>Black Yeasts Isolated from many extreme environments.</title>
        <authorList>
            <person name="Coleine C."/>
            <person name="Stajich J.E."/>
            <person name="Selbmann L."/>
        </authorList>
    </citation>
    <scope>NUCLEOTIDE SEQUENCE [LARGE SCALE GENOMIC DNA]</scope>
    <source>
        <strain evidence="4 5">CCFEE 5935</strain>
    </source>
</reference>
<dbReference type="Gene3D" id="1.20.1610.10">
    <property type="entry name" value="alpha-1,2-mannosidases domains"/>
    <property type="match status" value="1"/>
</dbReference>
<proteinExistence type="predicted"/>
<evidence type="ECO:0000256" key="1">
    <source>
        <dbReference type="SAM" id="MobiDB-lite"/>
    </source>
</evidence>
<dbReference type="Gene3D" id="1.20.1050.60">
    <property type="entry name" value="alpha-1,2-mannosidase"/>
    <property type="match status" value="1"/>
</dbReference>